<gene>
    <name evidence="1" type="ORF">Smic_38080</name>
</gene>
<dbReference type="AlphaFoldDB" id="A0A7J0CS06"/>
<proteinExistence type="predicted"/>
<dbReference type="Proteomes" id="UP000498740">
    <property type="component" value="Unassembled WGS sequence"/>
</dbReference>
<protein>
    <submittedName>
        <fullName evidence="1">Uncharacterized protein</fullName>
    </submittedName>
</protein>
<comment type="caution">
    <text evidence="1">The sequence shown here is derived from an EMBL/GenBank/DDBJ whole genome shotgun (WGS) entry which is preliminary data.</text>
</comment>
<evidence type="ECO:0000313" key="1">
    <source>
        <dbReference type="EMBL" id="GFN05252.1"/>
    </source>
</evidence>
<accession>A0A7J0CS06</accession>
<sequence>MGAVVMAVAAVVTVAAVVEMAAVMGGVSSRVMGAWRTARAVGVRCPVPVHRTYEKAAKRAVHGERPWVPCRQVLRPLLKRSATSFGTVRRSYGHCTGHGLGAG</sequence>
<reference evidence="1 2" key="1">
    <citation type="submission" date="2020-05" db="EMBL/GenBank/DDBJ databases">
        <title>Whole genome shotgun sequence of Streptomyces microflavus NBRC 13062.</title>
        <authorList>
            <person name="Komaki H."/>
            <person name="Tamura T."/>
        </authorList>
    </citation>
    <scope>NUCLEOTIDE SEQUENCE [LARGE SCALE GENOMIC DNA]</scope>
    <source>
        <strain evidence="1 2">NBRC 13062</strain>
    </source>
</reference>
<name>A0A7J0CS06_STRMI</name>
<dbReference type="EMBL" id="BLWD01000001">
    <property type="protein sequence ID" value="GFN05252.1"/>
    <property type="molecule type" value="Genomic_DNA"/>
</dbReference>
<evidence type="ECO:0000313" key="2">
    <source>
        <dbReference type="Proteomes" id="UP000498740"/>
    </source>
</evidence>
<organism evidence="1 2">
    <name type="scientific">Streptomyces microflavus</name>
    <name type="common">Streptomyces lipmanii</name>
    <dbReference type="NCBI Taxonomy" id="1919"/>
    <lineage>
        <taxon>Bacteria</taxon>
        <taxon>Bacillati</taxon>
        <taxon>Actinomycetota</taxon>
        <taxon>Actinomycetes</taxon>
        <taxon>Kitasatosporales</taxon>
        <taxon>Streptomycetaceae</taxon>
        <taxon>Streptomyces</taxon>
    </lineage>
</organism>